<dbReference type="STRING" id="6337.A0A0V0XV98"/>
<accession>A0A0V0XV98</accession>
<sequence>MNTLSDQGSEPHDSAQLLFTLNNGNEKNSPAKIRKYVDANIQQSPLLDLAETAATVYNLSFRSRGCRSTLSTNLDATKVIRTSEHAKGCRVDAHAFYHHQQLGELRRLATENLRPVMELRYRRVLSSVGPGAVRNVQQPGSDFSTFLPSRRQQQNPERSAQVYSRIFEVLHSKAAELDVQLDLAKFVCDSETALIPAIKGNFPNTRVQGSF</sequence>
<gene>
    <name evidence="1" type="ORF">T4E_7667</name>
</gene>
<comment type="caution">
    <text evidence="1">The sequence shown here is derived from an EMBL/GenBank/DDBJ whole genome shotgun (WGS) entry which is preliminary data.</text>
</comment>
<name>A0A0V0XV98_TRIPS</name>
<reference evidence="1 2" key="1">
    <citation type="submission" date="2015-01" db="EMBL/GenBank/DDBJ databases">
        <title>Evolution of Trichinella species and genotypes.</title>
        <authorList>
            <person name="Korhonen P.K."/>
            <person name="Edoardo P."/>
            <person name="Giuseppe L.R."/>
            <person name="Gasser R.B."/>
        </authorList>
    </citation>
    <scope>NUCLEOTIDE SEQUENCE [LARGE SCALE GENOMIC DNA]</scope>
    <source>
        <strain evidence="1">ISS141</strain>
    </source>
</reference>
<evidence type="ECO:0000313" key="1">
    <source>
        <dbReference type="EMBL" id="KRX91927.1"/>
    </source>
</evidence>
<dbReference type="Proteomes" id="UP000054815">
    <property type="component" value="Unassembled WGS sequence"/>
</dbReference>
<dbReference type="AlphaFoldDB" id="A0A0V0XV98"/>
<dbReference type="EMBL" id="JYDU01000124">
    <property type="protein sequence ID" value="KRX91927.1"/>
    <property type="molecule type" value="Genomic_DNA"/>
</dbReference>
<proteinExistence type="predicted"/>
<organism evidence="1 2">
    <name type="scientific">Trichinella pseudospiralis</name>
    <name type="common">Parasitic roundworm</name>
    <dbReference type="NCBI Taxonomy" id="6337"/>
    <lineage>
        <taxon>Eukaryota</taxon>
        <taxon>Metazoa</taxon>
        <taxon>Ecdysozoa</taxon>
        <taxon>Nematoda</taxon>
        <taxon>Enoplea</taxon>
        <taxon>Dorylaimia</taxon>
        <taxon>Trichinellida</taxon>
        <taxon>Trichinellidae</taxon>
        <taxon>Trichinella</taxon>
    </lineage>
</organism>
<evidence type="ECO:0000313" key="2">
    <source>
        <dbReference type="Proteomes" id="UP000054815"/>
    </source>
</evidence>
<protein>
    <submittedName>
        <fullName evidence="1">Uncharacterized protein</fullName>
    </submittedName>
</protein>